<evidence type="ECO:0000313" key="3">
    <source>
        <dbReference type="EMBL" id="TDH58892.1"/>
    </source>
</evidence>
<dbReference type="OrthoDB" id="8264321at2"/>
<protein>
    <submittedName>
        <fullName evidence="3">Tripartite tricarboxylate transporter substrate binding protein</fullName>
    </submittedName>
</protein>
<proteinExistence type="inferred from homology"/>
<sequence length="333" mass="34915">MRRRALLGLAATALASPALPAPAWAQSAAGQGAGLPDQPIRIVVPFAAGGPTDIPARLLAEELGKVLPQRPVVDNRTGAGVVVGTDAVAKSAKDGATLLYTTVAHSALRAMFARLPFDPLADLQPVALVGVIPMVLMANRDLPVNSLADLIALYRASPGKYDYGSAGNGSALHLAAELFLREAGGLKVTHVPYRGSAAAMPDLLNGTTTMMLDVANNTLPYVQRGEVKGLAVSSARRIPQLPEVPTFAEAGLPGYEAYTWHMVMAPRGTPEPVVTALNRTINGVLAKPEVQQRLADLALQVRTDSTPASAEAWLRAETAKWEPIIRGAGIKPD</sequence>
<accession>A0A4R5Q7K5</accession>
<feature type="chain" id="PRO_5020979223" evidence="2">
    <location>
        <begin position="26"/>
        <end position="333"/>
    </location>
</feature>
<name>A0A4R5Q7K5_9PROT</name>
<dbReference type="AlphaFoldDB" id="A0A4R5Q7K5"/>
<comment type="caution">
    <text evidence="3">The sequence shown here is derived from an EMBL/GenBank/DDBJ whole genome shotgun (WGS) entry which is preliminary data.</text>
</comment>
<dbReference type="Pfam" id="PF03401">
    <property type="entry name" value="TctC"/>
    <property type="match status" value="1"/>
</dbReference>
<dbReference type="PANTHER" id="PTHR42928">
    <property type="entry name" value="TRICARBOXYLATE-BINDING PROTEIN"/>
    <property type="match status" value="1"/>
</dbReference>
<dbReference type="Gene3D" id="3.40.190.150">
    <property type="entry name" value="Bordetella uptake gene, domain 1"/>
    <property type="match status" value="1"/>
</dbReference>
<dbReference type="Gene3D" id="3.40.190.10">
    <property type="entry name" value="Periplasmic binding protein-like II"/>
    <property type="match status" value="1"/>
</dbReference>
<dbReference type="SUPFAM" id="SSF53850">
    <property type="entry name" value="Periplasmic binding protein-like II"/>
    <property type="match status" value="1"/>
</dbReference>
<dbReference type="InterPro" id="IPR005064">
    <property type="entry name" value="BUG"/>
</dbReference>
<organism evidence="3 4">
    <name type="scientific">Dankookia rubra</name>
    <dbReference type="NCBI Taxonomy" id="1442381"/>
    <lineage>
        <taxon>Bacteria</taxon>
        <taxon>Pseudomonadati</taxon>
        <taxon>Pseudomonadota</taxon>
        <taxon>Alphaproteobacteria</taxon>
        <taxon>Acetobacterales</taxon>
        <taxon>Roseomonadaceae</taxon>
        <taxon>Dankookia</taxon>
    </lineage>
</organism>
<keyword evidence="4" id="KW-1185">Reference proteome</keyword>
<dbReference type="PANTHER" id="PTHR42928:SF5">
    <property type="entry name" value="BLR1237 PROTEIN"/>
    <property type="match status" value="1"/>
</dbReference>
<dbReference type="PIRSF" id="PIRSF017082">
    <property type="entry name" value="YflP"/>
    <property type="match status" value="1"/>
</dbReference>
<evidence type="ECO:0000256" key="2">
    <source>
        <dbReference type="SAM" id="SignalP"/>
    </source>
</evidence>
<dbReference type="EMBL" id="SMSJ01000091">
    <property type="protein sequence ID" value="TDH58892.1"/>
    <property type="molecule type" value="Genomic_DNA"/>
</dbReference>
<dbReference type="CDD" id="cd13578">
    <property type="entry name" value="PBP2_Bug27"/>
    <property type="match status" value="1"/>
</dbReference>
<feature type="signal peptide" evidence="2">
    <location>
        <begin position="1"/>
        <end position="25"/>
    </location>
</feature>
<dbReference type="Proteomes" id="UP000295096">
    <property type="component" value="Unassembled WGS sequence"/>
</dbReference>
<reference evidence="3 4" key="1">
    <citation type="journal article" date="2016" name="J. Microbiol.">
        <title>Dankookia rubra gen. nov., sp. nov., an alphaproteobacterium isolated from sediment of a shallow stream.</title>
        <authorList>
            <person name="Kim W.H."/>
            <person name="Kim D.H."/>
            <person name="Kang K."/>
            <person name="Ahn T.Y."/>
        </authorList>
    </citation>
    <scope>NUCLEOTIDE SEQUENCE [LARGE SCALE GENOMIC DNA]</scope>
    <source>
        <strain evidence="3 4">JCM30602</strain>
    </source>
</reference>
<dbReference type="RefSeq" id="WP_133292297.1">
    <property type="nucleotide sequence ID" value="NZ_SMSJ01000091.1"/>
</dbReference>
<keyword evidence="2" id="KW-0732">Signal</keyword>
<comment type="similarity">
    <text evidence="1">Belongs to the UPF0065 (bug) family.</text>
</comment>
<gene>
    <name evidence="3" type="ORF">E2C06_30225</name>
</gene>
<evidence type="ECO:0000256" key="1">
    <source>
        <dbReference type="ARBA" id="ARBA00006987"/>
    </source>
</evidence>
<dbReference type="InterPro" id="IPR042100">
    <property type="entry name" value="Bug_dom1"/>
</dbReference>
<evidence type="ECO:0000313" key="4">
    <source>
        <dbReference type="Proteomes" id="UP000295096"/>
    </source>
</evidence>